<accession>A0A0F9FLI3</accession>
<dbReference type="PANTHER" id="PTHR21485">
    <property type="entry name" value="HAD SUPERFAMILY MEMBERS CMAS AND KDSC"/>
    <property type="match status" value="1"/>
</dbReference>
<organism evidence="1">
    <name type="scientific">marine sediment metagenome</name>
    <dbReference type="NCBI Taxonomy" id="412755"/>
    <lineage>
        <taxon>unclassified sequences</taxon>
        <taxon>metagenomes</taxon>
        <taxon>ecological metagenomes</taxon>
    </lineage>
</organism>
<dbReference type="EMBL" id="LAZR01020919">
    <property type="protein sequence ID" value="KKL87138.1"/>
    <property type="molecule type" value="Genomic_DNA"/>
</dbReference>
<dbReference type="SUPFAM" id="SSF53448">
    <property type="entry name" value="Nucleotide-diphospho-sugar transferases"/>
    <property type="match status" value="1"/>
</dbReference>
<dbReference type="GO" id="GO:0008781">
    <property type="term" value="F:N-acylneuraminate cytidylyltransferase activity"/>
    <property type="evidence" value="ECO:0007669"/>
    <property type="project" value="TreeGrafter"/>
</dbReference>
<name>A0A0F9FLI3_9ZZZZ</name>
<sequence length="229" mass="25754">MGDVVTIILARGGSKGIPGKNIVDFCGKPLIVWTIEQLQSSKGIDSIWVSSDSEDILTIGRNNGAQTICRPHNISGDSATSESGWLHALEIIENKVGKVDIAIAPQVTSPLREPADIERGLRDFQGQKCDSMFSCSVVEDLFFWEKGSDENIKSVNYDYKNRGRRQDISKQYIENGSFYLFKPEVLRQCNNRLGGKIGMTQMAFWKMFEIDSMEDLKMCEALMRAFLLR</sequence>
<comment type="caution">
    <text evidence="1">The sequence shown here is derived from an EMBL/GenBank/DDBJ whole genome shotgun (WGS) entry which is preliminary data.</text>
</comment>
<dbReference type="Pfam" id="PF02348">
    <property type="entry name" value="CTP_transf_3"/>
    <property type="match status" value="1"/>
</dbReference>
<dbReference type="InterPro" id="IPR029044">
    <property type="entry name" value="Nucleotide-diphossugar_trans"/>
</dbReference>
<dbReference type="AlphaFoldDB" id="A0A0F9FLI3"/>
<dbReference type="InterPro" id="IPR050793">
    <property type="entry name" value="CMP-NeuNAc_synthase"/>
</dbReference>
<dbReference type="CDD" id="cd02513">
    <property type="entry name" value="CMP-NeuAc_Synthase"/>
    <property type="match status" value="1"/>
</dbReference>
<reference evidence="1" key="1">
    <citation type="journal article" date="2015" name="Nature">
        <title>Complex archaea that bridge the gap between prokaryotes and eukaryotes.</title>
        <authorList>
            <person name="Spang A."/>
            <person name="Saw J.H."/>
            <person name="Jorgensen S.L."/>
            <person name="Zaremba-Niedzwiedzka K."/>
            <person name="Martijn J."/>
            <person name="Lind A.E."/>
            <person name="van Eijk R."/>
            <person name="Schleper C."/>
            <person name="Guy L."/>
            <person name="Ettema T.J."/>
        </authorList>
    </citation>
    <scope>NUCLEOTIDE SEQUENCE</scope>
</reference>
<evidence type="ECO:0000313" key="1">
    <source>
        <dbReference type="EMBL" id="KKL87138.1"/>
    </source>
</evidence>
<gene>
    <name evidence="1" type="ORF">LCGC14_1937700</name>
</gene>
<proteinExistence type="predicted"/>
<evidence type="ECO:0008006" key="2">
    <source>
        <dbReference type="Google" id="ProtNLM"/>
    </source>
</evidence>
<dbReference type="PANTHER" id="PTHR21485:SF3">
    <property type="entry name" value="N-ACYLNEURAMINATE CYTIDYLYLTRANSFERASE"/>
    <property type="match status" value="1"/>
</dbReference>
<dbReference type="Gene3D" id="3.90.550.10">
    <property type="entry name" value="Spore Coat Polysaccharide Biosynthesis Protein SpsA, Chain A"/>
    <property type="match status" value="1"/>
</dbReference>
<dbReference type="InterPro" id="IPR003329">
    <property type="entry name" value="Cytidylyl_trans"/>
</dbReference>
<protein>
    <recommendedName>
        <fullName evidence="2">Acylneuraminate cytidylyltransferase</fullName>
    </recommendedName>
</protein>